<dbReference type="KEGG" id="rhg:EXZ61_03830"/>
<organism evidence="2 3">
    <name type="scientific">Rhodoferax aquaticus</name>
    <dbReference type="NCBI Taxonomy" id="2527691"/>
    <lineage>
        <taxon>Bacteria</taxon>
        <taxon>Pseudomonadati</taxon>
        <taxon>Pseudomonadota</taxon>
        <taxon>Betaproteobacteria</taxon>
        <taxon>Burkholderiales</taxon>
        <taxon>Comamonadaceae</taxon>
        <taxon>Rhodoferax</taxon>
    </lineage>
</organism>
<keyword evidence="3" id="KW-1185">Reference proteome</keyword>
<evidence type="ECO:0000313" key="3">
    <source>
        <dbReference type="Proteomes" id="UP000317365"/>
    </source>
</evidence>
<dbReference type="AlphaFoldDB" id="A0A515EL44"/>
<protein>
    <submittedName>
        <fullName evidence="2">GIY-YIG nuclease family protein</fullName>
    </submittedName>
</protein>
<dbReference type="RefSeq" id="WP_142809196.1">
    <property type="nucleotide sequence ID" value="NZ_CP036282.1"/>
</dbReference>
<accession>A0A515EL44</accession>
<dbReference type="CDD" id="cd10447">
    <property type="entry name" value="GIY-YIG_unchar_2"/>
    <property type="match status" value="1"/>
</dbReference>
<reference evidence="3" key="1">
    <citation type="submission" date="2019-02" db="EMBL/GenBank/DDBJ databases">
        <title>Complete genome sequence of Rhodoferax sp. Gr-4.</title>
        <authorList>
            <person name="Jin L."/>
        </authorList>
    </citation>
    <scope>NUCLEOTIDE SEQUENCE [LARGE SCALE GENOMIC DNA]</scope>
    <source>
        <strain evidence="3">Gr-4</strain>
    </source>
</reference>
<feature type="domain" description="DUF4357" evidence="1">
    <location>
        <begin position="237"/>
        <end position="290"/>
    </location>
</feature>
<gene>
    <name evidence="2" type="ORF">EXZ61_03830</name>
</gene>
<dbReference type="Pfam" id="PF14267">
    <property type="entry name" value="DUF4357"/>
    <property type="match status" value="1"/>
</dbReference>
<evidence type="ECO:0000313" key="2">
    <source>
        <dbReference type="EMBL" id="QDL53376.1"/>
    </source>
</evidence>
<sequence length="301" mass="32968">MPIGKSIRVFLADSTVSGIRYAELVNWTGQAVACPRSRLTELTSWPEASKPGVYLLFEARLGDSKPLAYIGESENVTERLTTHDRLKEFWNEVVIFTSKDENLTKAHVKFLEATLVGLTRRADRYELENGNTPPESSLPRADRDAMAEFTENIRMVLGTLGYPILEPLLKATIPVAQPSGSTPQELARKSSAIDLTFKVNNLLAHGTLTDEGFVLKKGSQVSKFNTDSAAQRVVKVKEQLVADGRLVAQDDHLVLQEDFLLSSSSYAAVMVAGTSRSGPQSWISSDGRTLKSIEDAAVNDA</sequence>
<dbReference type="Proteomes" id="UP000317365">
    <property type="component" value="Chromosome"/>
</dbReference>
<dbReference type="EMBL" id="CP036282">
    <property type="protein sequence ID" value="QDL53376.1"/>
    <property type="molecule type" value="Genomic_DNA"/>
</dbReference>
<evidence type="ECO:0000259" key="1">
    <source>
        <dbReference type="Pfam" id="PF14267"/>
    </source>
</evidence>
<proteinExistence type="predicted"/>
<name>A0A515EL44_9BURK</name>
<reference evidence="3" key="2">
    <citation type="journal article" date="2020" name="Int. J. Syst. Evol. Microbiol.">
        <title>Genomic insights into a novel species Rhodoferax aquaticus sp. nov., isolated from freshwater.</title>
        <authorList>
            <person name="Li T."/>
            <person name="Zhuo Y."/>
            <person name="Jin C.Z."/>
            <person name="Wu X."/>
            <person name="Ko S.R."/>
            <person name="Jin F.J."/>
            <person name="Ahn C.Y."/>
            <person name="Oh H.M."/>
            <person name="Lee H.G."/>
            <person name="Jin L."/>
        </authorList>
    </citation>
    <scope>NUCLEOTIDE SEQUENCE [LARGE SCALE GENOMIC DNA]</scope>
    <source>
        <strain evidence="3">Gr-4</strain>
    </source>
</reference>
<dbReference type="InterPro" id="IPR025579">
    <property type="entry name" value="DUF4357"/>
</dbReference>